<comment type="caution">
    <text evidence="2">The sequence shown here is derived from an EMBL/GenBank/DDBJ whole genome shotgun (WGS) entry which is preliminary data.</text>
</comment>
<keyword evidence="3" id="KW-1185">Reference proteome</keyword>
<accession>A0AAX6GN26</accession>
<proteinExistence type="predicted"/>
<evidence type="ECO:0000313" key="2">
    <source>
        <dbReference type="EMBL" id="KAJ6829695.1"/>
    </source>
</evidence>
<evidence type="ECO:0000256" key="1">
    <source>
        <dbReference type="SAM" id="MobiDB-lite"/>
    </source>
</evidence>
<evidence type="ECO:0000313" key="3">
    <source>
        <dbReference type="Proteomes" id="UP001140949"/>
    </source>
</evidence>
<name>A0AAX6GN26_IRIPA</name>
<reference evidence="2" key="2">
    <citation type="submission" date="2023-04" db="EMBL/GenBank/DDBJ databases">
        <authorList>
            <person name="Bruccoleri R.E."/>
            <person name="Oakeley E.J."/>
            <person name="Faust A.-M."/>
            <person name="Dessus-Babus S."/>
            <person name="Altorfer M."/>
            <person name="Burckhardt D."/>
            <person name="Oertli M."/>
            <person name="Naumann U."/>
            <person name="Petersen F."/>
            <person name="Wong J."/>
        </authorList>
    </citation>
    <scope>NUCLEOTIDE SEQUENCE</scope>
    <source>
        <strain evidence="2">GSM-AAB239-AS_SAM_17_03QT</strain>
        <tissue evidence="2">Leaf</tissue>
    </source>
</reference>
<feature type="region of interest" description="Disordered" evidence="1">
    <location>
        <begin position="1"/>
        <end position="25"/>
    </location>
</feature>
<sequence>MPTDPLSSARRCEPPQLPESPQSRTVLPPFVYRRSTSASRISGRCPHFHQLSLRLGGPVVRWRAPLRSLLHQRPSGATPQTRFNRRERRSICLHFFLREENSAKWTILDAMVLSVSPAKDPRKVSRDYS</sequence>
<dbReference type="EMBL" id="JANAVB010018199">
    <property type="protein sequence ID" value="KAJ6829695.1"/>
    <property type="molecule type" value="Genomic_DNA"/>
</dbReference>
<dbReference type="AlphaFoldDB" id="A0AAX6GN26"/>
<reference evidence="2" key="1">
    <citation type="journal article" date="2023" name="GigaByte">
        <title>Genome assembly of the bearded iris, Iris pallida Lam.</title>
        <authorList>
            <person name="Bruccoleri R.E."/>
            <person name="Oakeley E.J."/>
            <person name="Faust A.M.E."/>
            <person name="Altorfer M."/>
            <person name="Dessus-Babus S."/>
            <person name="Burckhardt D."/>
            <person name="Oertli M."/>
            <person name="Naumann U."/>
            <person name="Petersen F."/>
            <person name="Wong J."/>
        </authorList>
    </citation>
    <scope>NUCLEOTIDE SEQUENCE</scope>
    <source>
        <strain evidence="2">GSM-AAB239-AS_SAM_17_03QT</strain>
    </source>
</reference>
<organism evidence="2 3">
    <name type="scientific">Iris pallida</name>
    <name type="common">Sweet iris</name>
    <dbReference type="NCBI Taxonomy" id="29817"/>
    <lineage>
        <taxon>Eukaryota</taxon>
        <taxon>Viridiplantae</taxon>
        <taxon>Streptophyta</taxon>
        <taxon>Embryophyta</taxon>
        <taxon>Tracheophyta</taxon>
        <taxon>Spermatophyta</taxon>
        <taxon>Magnoliopsida</taxon>
        <taxon>Liliopsida</taxon>
        <taxon>Asparagales</taxon>
        <taxon>Iridaceae</taxon>
        <taxon>Iridoideae</taxon>
        <taxon>Irideae</taxon>
        <taxon>Iris</taxon>
    </lineage>
</organism>
<gene>
    <name evidence="2" type="ORF">M6B38_356695</name>
</gene>
<protein>
    <submittedName>
        <fullName evidence="2">Leucine-rich repeat extensin-like protein 3</fullName>
    </submittedName>
</protein>
<dbReference type="Proteomes" id="UP001140949">
    <property type="component" value="Unassembled WGS sequence"/>
</dbReference>